<dbReference type="NCBIfam" id="TIGR00945">
    <property type="entry name" value="tatC"/>
    <property type="match status" value="1"/>
</dbReference>
<dbReference type="PANTHER" id="PTHR30371:SF0">
    <property type="entry name" value="SEC-INDEPENDENT PROTEIN TRANSLOCASE PROTEIN TATC, CHLOROPLASTIC-RELATED"/>
    <property type="match status" value="1"/>
</dbReference>
<keyword evidence="3 7" id="KW-0653">Protein transport</keyword>
<evidence type="ECO:0000313" key="9">
    <source>
        <dbReference type="Proteomes" id="UP001162834"/>
    </source>
</evidence>
<evidence type="ECO:0000256" key="1">
    <source>
        <dbReference type="ARBA" id="ARBA00004141"/>
    </source>
</evidence>
<feature type="transmembrane region" description="Helical" evidence="7">
    <location>
        <begin position="144"/>
        <end position="165"/>
    </location>
</feature>
<dbReference type="Pfam" id="PF00902">
    <property type="entry name" value="TatC"/>
    <property type="match status" value="1"/>
</dbReference>
<comment type="function">
    <text evidence="7">Part of the twin-arginine translocation (Tat) system that transports large folded proteins containing a characteristic twin-arginine motif in their signal peptide across membranes. Together with TatB, TatC is part of a receptor directly interacting with Tat signal peptides.</text>
</comment>
<proteinExistence type="inferred from homology"/>
<keyword evidence="5 7" id="KW-0811">Translocation</keyword>
<accession>A0A9E6Y8F8</accession>
<reference evidence="8" key="1">
    <citation type="journal article" date="2022" name="Int. J. Syst. Evol. Microbiol.">
        <title>Pseudomonas aegrilactucae sp. nov. and Pseudomonas morbosilactucae sp. nov., pathogens causing bacterial rot of lettuce in Japan.</title>
        <authorList>
            <person name="Sawada H."/>
            <person name="Fujikawa T."/>
            <person name="Satou M."/>
        </authorList>
    </citation>
    <scope>NUCLEOTIDE SEQUENCE</scope>
    <source>
        <strain evidence="8">0166_1</strain>
    </source>
</reference>
<comment type="subunit">
    <text evidence="7">The Tat system comprises two distinct complexes: a TatABC complex, containing multiple copies of TatA, TatB and TatC subunits, and a separate TatA complex, containing only TatA subunits. Substrates initially bind to the TatABC complex, which probably triggers association of the separate TatA complex to form the active translocon.</text>
</comment>
<keyword evidence="7" id="KW-1003">Cell membrane</keyword>
<keyword evidence="7" id="KW-0813">Transport</keyword>
<evidence type="ECO:0000256" key="2">
    <source>
        <dbReference type="ARBA" id="ARBA00022692"/>
    </source>
</evidence>
<dbReference type="RefSeq" id="WP_259313298.1">
    <property type="nucleotide sequence ID" value="NZ_CP087164.1"/>
</dbReference>
<evidence type="ECO:0000256" key="7">
    <source>
        <dbReference type="HAMAP-Rule" id="MF_00902"/>
    </source>
</evidence>
<dbReference type="GO" id="GO:0043953">
    <property type="term" value="P:protein transport by the Tat complex"/>
    <property type="evidence" value="ECO:0007669"/>
    <property type="project" value="UniProtKB-UniRule"/>
</dbReference>
<organism evidence="8 9">
    <name type="scientific">Capillimicrobium parvum</name>
    <dbReference type="NCBI Taxonomy" id="2884022"/>
    <lineage>
        <taxon>Bacteria</taxon>
        <taxon>Bacillati</taxon>
        <taxon>Actinomycetota</taxon>
        <taxon>Thermoleophilia</taxon>
        <taxon>Solirubrobacterales</taxon>
        <taxon>Capillimicrobiaceae</taxon>
        <taxon>Capillimicrobium</taxon>
    </lineage>
</organism>
<keyword evidence="2 7" id="KW-0812">Transmembrane</keyword>
<feature type="transmembrane region" description="Helical" evidence="7">
    <location>
        <begin position="230"/>
        <end position="257"/>
    </location>
</feature>
<evidence type="ECO:0000256" key="6">
    <source>
        <dbReference type="ARBA" id="ARBA00023136"/>
    </source>
</evidence>
<dbReference type="EMBL" id="CP087164">
    <property type="protein sequence ID" value="UGS39293.1"/>
    <property type="molecule type" value="Genomic_DNA"/>
</dbReference>
<dbReference type="GO" id="GO:0033281">
    <property type="term" value="C:TAT protein transport complex"/>
    <property type="evidence" value="ECO:0007669"/>
    <property type="project" value="UniProtKB-UniRule"/>
</dbReference>
<dbReference type="KEGG" id="sbae:DSM104329_05728"/>
<dbReference type="PANTHER" id="PTHR30371">
    <property type="entry name" value="SEC-INDEPENDENT PROTEIN TRANSLOCASE PROTEIN TATC"/>
    <property type="match status" value="1"/>
</dbReference>
<evidence type="ECO:0000256" key="3">
    <source>
        <dbReference type="ARBA" id="ARBA00022927"/>
    </source>
</evidence>
<evidence type="ECO:0000256" key="5">
    <source>
        <dbReference type="ARBA" id="ARBA00023010"/>
    </source>
</evidence>
<name>A0A9E6Y8F8_9ACTN</name>
<evidence type="ECO:0000256" key="4">
    <source>
        <dbReference type="ARBA" id="ARBA00022989"/>
    </source>
</evidence>
<dbReference type="GO" id="GO:0009977">
    <property type="term" value="F:proton motive force dependent protein transmembrane transporter activity"/>
    <property type="evidence" value="ECO:0007669"/>
    <property type="project" value="TreeGrafter"/>
</dbReference>
<protein>
    <recommendedName>
        <fullName evidence="7">Sec-independent protein translocase protein TatC</fullName>
    </recommendedName>
</protein>
<keyword evidence="9" id="KW-1185">Reference proteome</keyword>
<sequence>MASTALRRPIGHEERLSLVDHLDELRSRVIICLIAVIVMFGLCFWQNDRLLTIVNHPLESQTQKQIKKGQGPLGEISTAQKAVRALALSDRSLAAELAKPGSGLSESTRAQMAARVAEIDRTLKALPTSVAGNKPVTLGIGEPFMMTLLVAGMFSLILAMPIILYQAYAFVVPAFTPQERRVAVPLLLMVPALFVAGVAFGYFLVLPAAVRFLQNFNTDEFNVLVQARDYYKFVAMTLLAMGLVFQVPVGILALTRLRVITVKQLRKNRRYALVAIAVVAMLLPGTDPVSMLIDMVPLIILYELSILLASIFAPKDAVEIVDPEDTHAV</sequence>
<dbReference type="Proteomes" id="UP001162834">
    <property type="component" value="Chromosome"/>
</dbReference>
<feature type="transmembrane region" description="Helical" evidence="7">
    <location>
        <begin position="29"/>
        <end position="47"/>
    </location>
</feature>
<comment type="caution">
    <text evidence="7">Lacks conserved residue(s) required for the propagation of feature annotation.</text>
</comment>
<gene>
    <name evidence="8" type="primary">tatC_3</name>
    <name evidence="7" type="synonym">tatC</name>
    <name evidence="8" type="ORF">DSM104329_05728</name>
</gene>
<feature type="transmembrane region" description="Helical" evidence="7">
    <location>
        <begin position="269"/>
        <end position="286"/>
    </location>
</feature>
<dbReference type="HAMAP" id="MF_00902">
    <property type="entry name" value="TatC"/>
    <property type="match status" value="1"/>
</dbReference>
<comment type="subcellular location">
    <subcellularLocation>
        <location evidence="7">Cell membrane</location>
        <topology evidence="7">Multi-pass membrane protein</topology>
    </subcellularLocation>
    <subcellularLocation>
        <location evidence="1">Membrane</location>
        <topology evidence="1">Multi-pass membrane protein</topology>
    </subcellularLocation>
</comment>
<dbReference type="InterPro" id="IPR002033">
    <property type="entry name" value="TatC"/>
</dbReference>
<dbReference type="GO" id="GO:0065002">
    <property type="term" value="P:intracellular protein transmembrane transport"/>
    <property type="evidence" value="ECO:0007669"/>
    <property type="project" value="TreeGrafter"/>
</dbReference>
<feature type="transmembrane region" description="Helical" evidence="7">
    <location>
        <begin position="186"/>
        <end position="210"/>
    </location>
</feature>
<evidence type="ECO:0000313" key="8">
    <source>
        <dbReference type="EMBL" id="UGS39293.1"/>
    </source>
</evidence>
<keyword evidence="4 7" id="KW-1133">Transmembrane helix</keyword>
<comment type="similarity">
    <text evidence="7">Belongs to the TatC family.</text>
</comment>
<keyword evidence="6 7" id="KW-0472">Membrane</keyword>
<dbReference type="AlphaFoldDB" id="A0A9E6Y8F8"/>